<keyword evidence="2" id="KW-0378">Hydrolase</keyword>
<dbReference type="Gene3D" id="3.60.20.10">
    <property type="entry name" value="Glutamine Phosphoribosylpyrophosphate, subunit 1, domain 1"/>
    <property type="match status" value="1"/>
</dbReference>
<proteinExistence type="inferred from homology"/>
<dbReference type="SUPFAM" id="SSF56235">
    <property type="entry name" value="N-terminal nucleophile aminohydrolases (Ntn hydrolases)"/>
    <property type="match status" value="1"/>
</dbReference>
<dbReference type="PIRSF" id="PIRSF001227">
    <property type="entry name" value="Pen_acylase"/>
    <property type="match status" value="1"/>
</dbReference>
<dbReference type="InterPro" id="IPR029055">
    <property type="entry name" value="Ntn_hydrolases_N"/>
</dbReference>
<sequence length="805" mass="85869">MRLRRWKTWTLRALAGLLVLVVLALAAAWLILRASLAQLEGERRAPGLDGPVTVARDAAGVPLISGNSRADVAYATGFVHAQERFFQMDLLRRTAAGELAELFGPRALPLDRARRLHRFRARADAALARLDAKERALLERYVAGVNDGLGALRSRPFEYLLTGTEARPWRAADSLLVVWAMYIDLQDSQAERELARGWLRTHSTPQQLAFLLPEASRWDHTLDRTLDDTPGAAAPGPVPIPATAPAWWGAAAGQGQRLAGADSVDAVGSNNYAVAGSRSASGAAIVSDDMHLGLQLPNIWYRLALRFPDPRGGQRRLAGVSLPGAPPSVIVGSNGQVAWAFTNSYADLLDLVVLGRGPSRPGQLRLPGGWETPTTHVELIAVKGAAPERFVVRETSLGPVREAGGRAYAVHWIAHDPAAVNLRHLALERAASVEEALALANVDGIPAQNFVAGDAAGNIGWTIAGPLPQRSTPAPAASFPLEEGVPTWSALLPPQRYPRVLNPGDGQLSTANSRQLMGAGAGLIGDGGFDIGARNRQLADGLRALGTGVGVARAFDVALDDRALFIAPWRGRALAALDQAALAGHPQRAEFRRLLERSWDGRASVDSVGYRLARGYMWALHDLLYGGARAAQQAEDPKSGPVAGTSRWPEVVARLLDARPAAWLPPAYADWRALELAAVDRVIAELTQDGQALAGASWGRRNTAAIAHPVSIAVPALKRFLGAPADQLPGDAHMPRVAGPSFGQSQRLTVSPGREEEGLYNMPGGQSGHPLSPFFLAGHAEWAAGRPVPLLPGHARHTLRLLPAR</sequence>
<evidence type="ECO:0000313" key="5">
    <source>
        <dbReference type="Proteomes" id="UP001198602"/>
    </source>
</evidence>
<reference evidence="4 5" key="1">
    <citation type="submission" date="2021-07" db="EMBL/GenBank/DDBJ databases">
        <title>Characterization of Violacein-producing bacteria and related species.</title>
        <authorList>
            <person name="Wilson H.S."/>
            <person name="De Leon M.E."/>
        </authorList>
    </citation>
    <scope>NUCLEOTIDE SEQUENCE [LARGE SCALE GENOMIC DNA]</scope>
    <source>
        <strain evidence="4 5">HSC-2F05</strain>
    </source>
</reference>
<dbReference type="Gene3D" id="1.10.439.10">
    <property type="entry name" value="Penicillin Amidohydrolase, domain 1"/>
    <property type="match status" value="1"/>
</dbReference>
<protein>
    <submittedName>
        <fullName evidence="4">Penicillin acylase family protein</fullName>
    </submittedName>
</protein>
<evidence type="ECO:0000256" key="2">
    <source>
        <dbReference type="ARBA" id="ARBA00022801"/>
    </source>
</evidence>
<dbReference type="Proteomes" id="UP001198602">
    <property type="component" value="Unassembled WGS sequence"/>
</dbReference>
<dbReference type="InterPro" id="IPR023343">
    <property type="entry name" value="Penicillin_amidase_dom1"/>
</dbReference>
<keyword evidence="5" id="KW-1185">Reference proteome</keyword>
<dbReference type="EMBL" id="JAHYBX010000009">
    <property type="protein sequence ID" value="MCA1857783.1"/>
    <property type="molecule type" value="Genomic_DNA"/>
</dbReference>
<accession>A0ABS7YDK6</accession>
<evidence type="ECO:0000256" key="3">
    <source>
        <dbReference type="ARBA" id="ARBA00023145"/>
    </source>
</evidence>
<dbReference type="InterPro" id="IPR043147">
    <property type="entry name" value="Penicillin_amidase_A-knob"/>
</dbReference>
<dbReference type="InterPro" id="IPR043146">
    <property type="entry name" value="Penicillin_amidase_N_B-knob"/>
</dbReference>
<dbReference type="PANTHER" id="PTHR34218:SF4">
    <property type="entry name" value="ACYL-HOMOSERINE LACTONE ACYLASE QUIP"/>
    <property type="match status" value="1"/>
</dbReference>
<dbReference type="Gene3D" id="2.30.120.10">
    <property type="match status" value="1"/>
</dbReference>
<dbReference type="Pfam" id="PF01804">
    <property type="entry name" value="Penicil_amidase"/>
    <property type="match status" value="1"/>
</dbReference>
<gene>
    <name evidence="4" type="ORF">LE190_17890</name>
</gene>
<dbReference type="CDD" id="cd03747">
    <property type="entry name" value="Ntn_PGA_like"/>
    <property type="match status" value="1"/>
</dbReference>
<dbReference type="InterPro" id="IPR002692">
    <property type="entry name" value="S45"/>
</dbReference>
<dbReference type="InterPro" id="IPR014395">
    <property type="entry name" value="Pen/GL7ACA/AHL_acylase"/>
</dbReference>
<evidence type="ECO:0000313" key="4">
    <source>
        <dbReference type="EMBL" id="MCA1857783.1"/>
    </source>
</evidence>
<dbReference type="RefSeq" id="WP_225239973.1">
    <property type="nucleotide sequence ID" value="NZ_JAHYBX010000009.1"/>
</dbReference>
<comment type="caution">
    <text evidence="4">The sequence shown here is derived from an EMBL/GenBank/DDBJ whole genome shotgun (WGS) entry which is preliminary data.</text>
</comment>
<comment type="similarity">
    <text evidence="1">Belongs to the peptidase S45 family.</text>
</comment>
<dbReference type="PANTHER" id="PTHR34218">
    <property type="entry name" value="PEPTIDASE S45 PENICILLIN AMIDASE"/>
    <property type="match status" value="1"/>
</dbReference>
<organism evidence="4 5">
    <name type="scientific">Massilia hydrophila</name>
    <dbReference type="NCBI Taxonomy" id="3044279"/>
    <lineage>
        <taxon>Bacteria</taxon>
        <taxon>Pseudomonadati</taxon>
        <taxon>Pseudomonadota</taxon>
        <taxon>Betaproteobacteria</taxon>
        <taxon>Burkholderiales</taxon>
        <taxon>Oxalobacteraceae</taxon>
        <taxon>Telluria group</taxon>
        <taxon>Massilia</taxon>
    </lineage>
</organism>
<name>A0ABS7YDK6_9BURK</name>
<dbReference type="Gene3D" id="1.10.1400.10">
    <property type="match status" value="1"/>
</dbReference>
<evidence type="ECO:0000256" key="1">
    <source>
        <dbReference type="ARBA" id="ARBA00006586"/>
    </source>
</evidence>
<keyword evidence="3" id="KW-0865">Zymogen</keyword>